<feature type="region of interest" description="Disordered" evidence="1">
    <location>
        <begin position="60"/>
        <end position="83"/>
    </location>
</feature>
<reference evidence="2" key="1">
    <citation type="submission" date="2020-05" db="EMBL/GenBank/DDBJ databases">
        <title>WGS assembly of Panicum virgatum.</title>
        <authorList>
            <person name="Lovell J.T."/>
            <person name="Jenkins J."/>
            <person name="Shu S."/>
            <person name="Juenger T.E."/>
            <person name="Schmutz J."/>
        </authorList>
    </citation>
    <scope>NUCLEOTIDE SEQUENCE</scope>
    <source>
        <strain evidence="2">AP13</strain>
    </source>
</reference>
<evidence type="ECO:0000313" key="3">
    <source>
        <dbReference type="Proteomes" id="UP000823388"/>
    </source>
</evidence>
<gene>
    <name evidence="2" type="ORF">PVAP13_5KG588100</name>
</gene>
<dbReference type="AlphaFoldDB" id="A0A8T0SW59"/>
<feature type="compositionally biased region" description="Low complexity" evidence="1">
    <location>
        <begin position="63"/>
        <end position="78"/>
    </location>
</feature>
<dbReference type="PANTHER" id="PTHR35734:SF1">
    <property type="entry name" value="OS01G0805200 PROTEIN"/>
    <property type="match status" value="1"/>
</dbReference>
<dbReference type="Proteomes" id="UP000823388">
    <property type="component" value="Chromosome 5K"/>
</dbReference>
<name>A0A8T0SW59_PANVG</name>
<keyword evidence="3" id="KW-1185">Reference proteome</keyword>
<protein>
    <submittedName>
        <fullName evidence="2">Uncharacterized protein</fullName>
    </submittedName>
</protein>
<proteinExistence type="predicted"/>
<organism evidence="2 3">
    <name type="scientific">Panicum virgatum</name>
    <name type="common">Blackwell switchgrass</name>
    <dbReference type="NCBI Taxonomy" id="38727"/>
    <lineage>
        <taxon>Eukaryota</taxon>
        <taxon>Viridiplantae</taxon>
        <taxon>Streptophyta</taxon>
        <taxon>Embryophyta</taxon>
        <taxon>Tracheophyta</taxon>
        <taxon>Spermatophyta</taxon>
        <taxon>Magnoliopsida</taxon>
        <taxon>Liliopsida</taxon>
        <taxon>Poales</taxon>
        <taxon>Poaceae</taxon>
        <taxon>PACMAD clade</taxon>
        <taxon>Panicoideae</taxon>
        <taxon>Panicodae</taxon>
        <taxon>Paniceae</taxon>
        <taxon>Panicinae</taxon>
        <taxon>Panicum</taxon>
        <taxon>Panicum sect. Hiantes</taxon>
    </lineage>
</organism>
<evidence type="ECO:0000313" key="2">
    <source>
        <dbReference type="EMBL" id="KAG2601384.1"/>
    </source>
</evidence>
<sequence length="169" mass="17619">MAPAALAASVASVSPAAAAFAPGGGVRLARIASLAPLRSTRRVLPPTDLLGSARQRRRLVAWSSTSSPSETSTGDSQSPKQEKAPFGYTRKDVLLIGAGVTAFGVGLKYGLELVGVDPLQRWHHLCSLHNRVAALRLLNSHTCQHCRTETDRPGAAAFVAETAGELVGG</sequence>
<accession>A0A8T0SW59</accession>
<dbReference type="EMBL" id="CM029045">
    <property type="protein sequence ID" value="KAG2601384.1"/>
    <property type="molecule type" value="Genomic_DNA"/>
</dbReference>
<comment type="caution">
    <text evidence="2">The sequence shown here is derived from an EMBL/GenBank/DDBJ whole genome shotgun (WGS) entry which is preliminary data.</text>
</comment>
<dbReference type="PANTHER" id="PTHR35734">
    <property type="entry name" value="OS01G0805200 PROTEIN"/>
    <property type="match status" value="1"/>
</dbReference>
<evidence type="ECO:0000256" key="1">
    <source>
        <dbReference type="SAM" id="MobiDB-lite"/>
    </source>
</evidence>
<dbReference type="InterPro" id="IPR021562">
    <property type="entry name" value="DUF3007"/>
</dbReference>